<dbReference type="PANTHER" id="PTHR43384:SF6">
    <property type="entry name" value="SEPTUM SITE-DETERMINING PROTEIN MIND HOMOLOG, CHLOROPLASTIC"/>
    <property type="match status" value="1"/>
</dbReference>
<dbReference type="Pfam" id="PF13614">
    <property type="entry name" value="AAA_31"/>
    <property type="match status" value="1"/>
</dbReference>
<dbReference type="RefSeq" id="WP_331255685.1">
    <property type="nucleotide sequence ID" value="NZ_CP133270.1"/>
</dbReference>
<feature type="domain" description="Response regulatory" evidence="4">
    <location>
        <begin position="1"/>
        <end position="136"/>
    </location>
</feature>
<dbReference type="SUPFAM" id="SSF52172">
    <property type="entry name" value="CheY-like"/>
    <property type="match status" value="1"/>
</dbReference>
<evidence type="ECO:0000313" key="6">
    <source>
        <dbReference type="Proteomes" id="UP001330434"/>
    </source>
</evidence>
<keyword evidence="2" id="KW-0067">ATP-binding</keyword>
<reference evidence="5 6" key="1">
    <citation type="journal article" date="2024" name="Environ. Microbiol.">
        <title>Novel evolutionary insights on the interactions of the Holosporales (Alphaproteobacteria) with eukaryotic hosts from comparative genomics.</title>
        <authorList>
            <person name="Giovannini M."/>
            <person name="Petroni G."/>
            <person name="Castelli M."/>
        </authorList>
    </citation>
    <scope>NUCLEOTIDE SEQUENCE [LARGE SCALE GENOMIC DNA]</scope>
    <source>
        <strain evidence="5 6">US_Bl 15I1</strain>
    </source>
</reference>
<keyword evidence="6" id="KW-1185">Reference proteome</keyword>
<keyword evidence="1" id="KW-0547">Nucleotide-binding</keyword>
<dbReference type="EMBL" id="CP133270">
    <property type="protein sequence ID" value="WVX66867.1"/>
    <property type="molecule type" value="Genomic_DNA"/>
</dbReference>
<dbReference type="InterPro" id="IPR001789">
    <property type="entry name" value="Sig_transdc_resp-reg_receiver"/>
</dbReference>
<evidence type="ECO:0000256" key="2">
    <source>
        <dbReference type="ARBA" id="ARBA00022840"/>
    </source>
</evidence>
<evidence type="ECO:0000313" key="5">
    <source>
        <dbReference type="EMBL" id="WVX66867.1"/>
    </source>
</evidence>
<accession>A0ABZ2C347</accession>
<evidence type="ECO:0000256" key="1">
    <source>
        <dbReference type="ARBA" id="ARBA00022741"/>
    </source>
</evidence>
<gene>
    <name evidence="5" type="ORF">Bealeia1_01056</name>
</gene>
<dbReference type="PANTHER" id="PTHR43384">
    <property type="entry name" value="SEPTUM SITE-DETERMINING PROTEIN MIND HOMOLOG, CHLOROPLASTIC-RELATED"/>
    <property type="match status" value="1"/>
</dbReference>
<dbReference type="Gene3D" id="3.40.50.300">
    <property type="entry name" value="P-loop containing nucleotide triphosphate hydrolases"/>
    <property type="match status" value="1"/>
</dbReference>
<dbReference type="SUPFAM" id="SSF52540">
    <property type="entry name" value="P-loop containing nucleoside triphosphate hydrolases"/>
    <property type="match status" value="1"/>
</dbReference>
<evidence type="ECO:0000259" key="4">
    <source>
        <dbReference type="PROSITE" id="PS50110"/>
    </source>
</evidence>
<keyword evidence="3" id="KW-0597">Phosphoprotein</keyword>
<dbReference type="Gene3D" id="3.40.50.2300">
    <property type="match status" value="1"/>
</dbReference>
<protein>
    <submittedName>
        <fullName evidence="5">AAA family ATPase</fullName>
    </submittedName>
</protein>
<organism evidence="5 6">
    <name type="scientific">Candidatus Bealeia paramacronuclearis</name>
    <dbReference type="NCBI Taxonomy" id="1921001"/>
    <lineage>
        <taxon>Bacteria</taxon>
        <taxon>Pseudomonadati</taxon>
        <taxon>Pseudomonadota</taxon>
        <taxon>Alphaproteobacteria</taxon>
        <taxon>Holosporales</taxon>
        <taxon>Holosporaceae</taxon>
        <taxon>Candidatus Bealeia</taxon>
    </lineage>
</organism>
<dbReference type="InterPro" id="IPR011006">
    <property type="entry name" value="CheY-like_superfamily"/>
</dbReference>
<dbReference type="InterPro" id="IPR027417">
    <property type="entry name" value="P-loop_NTPase"/>
</dbReference>
<name>A0ABZ2C347_9PROT</name>
<feature type="modified residue" description="4-aspartylphosphate" evidence="3">
    <location>
        <position position="71"/>
    </location>
</feature>
<dbReference type="InterPro" id="IPR025669">
    <property type="entry name" value="AAA_dom"/>
</dbReference>
<dbReference type="PROSITE" id="PS50110">
    <property type="entry name" value="RESPONSE_REGULATORY"/>
    <property type="match status" value="1"/>
</dbReference>
<dbReference type="Proteomes" id="UP001330434">
    <property type="component" value="Chromosome"/>
</dbReference>
<dbReference type="InterPro" id="IPR050625">
    <property type="entry name" value="ParA/MinD_ATPase"/>
</dbReference>
<evidence type="ECO:0000256" key="3">
    <source>
        <dbReference type="PROSITE-ProRule" id="PRU00169"/>
    </source>
</evidence>
<sequence length="408" mass="45047">MSDKAAQTSQLSAQELQSEFMAFLEESSDINVAKNCLKGLNLPDTGIYEGGLESAIKLLSGHRSPKILLIDISKTDLPVNELNRLAEVCEPGTKVITLGAKNDVGLYRDLMSLGISDYLVKPLLPELLSNAIKVLQGGDTPIVRTNRTGKVIAFLGARGGVGSTMIATTFSWILAQERSRRVAVIDLDLHTGSVSLYLDQQPNHGLREVLESPERMDEVFLDRLLTHISDRLKILSAEEPLDEIPDFTIEGLDTLVNFLVKQFHYVIIDIPRRFNAITQSIIEHTNIMVVTAEPSLASARDTERISRLFSPFGANRRLVIVLNKMGEYKTGEVKLEEFEGAIGNKVDIVIPYDSNDIADLLNRGQPLTNSRNSRVPPAIRRLVDQLGGGAVVTEEKEGIFDKLFGMLK</sequence>
<proteinExistence type="predicted"/>